<gene>
    <name evidence="1" type="primary">010</name>
</gene>
<sequence>MKYDPRSEQYRLVANNDWQFQCVRLALTNRLILGDEGFFSRLGDLPAKVFNRWVSGALITKYNLPPESQMALYVITAYYFYAMCVPELRDVNVDFRHRFAPIVAKATSVPIEFVMDIADVLGPLRNATDLVHEMSTNSRQDRTGDLKFADLFLLLSTSWFGVNARENVGVALEHLPTFTAMLYMAFAERSYRKTVITQRAETLARGNEDRQFTDLVFKAVAEQFSNQV</sequence>
<dbReference type="Proteomes" id="UP000008388">
    <property type="component" value="Segment"/>
</dbReference>
<evidence type="ECO:0000313" key="1">
    <source>
        <dbReference type="EMBL" id="AEH03436.1"/>
    </source>
</evidence>
<dbReference type="GeneID" id="26643540"/>
<organism evidence="1 2">
    <name type="scientific">Pseudomonas phage PhiPA3</name>
    <name type="common">Pseudomonas aeruginosa phage PhiPA3</name>
    <dbReference type="NCBI Taxonomy" id="998086"/>
    <lineage>
        <taxon>Viruses</taxon>
        <taxon>Duplodnaviria</taxon>
        <taxon>Heunggongvirae</taxon>
        <taxon>Uroviricota</taxon>
        <taxon>Caudoviricetes</taxon>
        <taxon>Chimalliviridae</taxon>
        <taxon>Miltoncavirus</taxon>
        <taxon>Miltoncavirus PhiPA3</taxon>
    </lineage>
</organism>
<proteinExistence type="predicted"/>
<name>F8SJP1_BPPA3</name>
<dbReference type="EMBL" id="HQ630627">
    <property type="protein sequence ID" value="AEH03436.1"/>
    <property type="molecule type" value="Genomic_DNA"/>
</dbReference>
<dbReference type="RefSeq" id="YP_009217092.1">
    <property type="nucleotide sequence ID" value="NC_028999.1"/>
</dbReference>
<accession>F8SJP1</accession>
<dbReference type="InterPro" id="IPR057921">
    <property type="entry name" value="PhiKZ_VTX"/>
</dbReference>
<reference evidence="1 2" key="1">
    <citation type="journal article" date="2011" name="Microbiology">
        <title>The Pseudomonas aeruginosa generalized transducing phage phiPA3 is a new member of the phiKZ-like group of 'jumbo' phages, and infects model laboratory strains and clinical isolates from cystic fibrosis patients.</title>
        <authorList>
            <person name="Monson R."/>
            <person name="Foulds I."/>
            <person name="Foweraker J."/>
            <person name="Welch M."/>
            <person name="Salmond G.P."/>
        </authorList>
    </citation>
    <scope>NUCLEOTIDE SEQUENCE [LARGE SCALE GENOMIC DNA]</scope>
</reference>
<protein>
    <submittedName>
        <fullName evidence="1">Virion structural protein</fullName>
    </submittedName>
</protein>
<evidence type="ECO:0000313" key="2">
    <source>
        <dbReference type="Proteomes" id="UP000008388"/>
    </source>
</evidence>
<keyword evidence="2" id="KW-1185">Reference proteome</keyword>
<organismHost>
    <name type="scientific">Pseudomonas aeruginosa</name>
    <dbReference type="NCBI Taxonomy" id="287"/>
</organismHost>
<dbReference type="KEGG" id="vg:26643540"/>
<dbReference type="Pfam" id="PF25614">
    <property type="entry name" value="PhiKZ_VTX"/>
    <property type="match status" value="1"/>
</dbReference>
<dbReference type="OrthoDB" id="16504at10239"/>